<reference evidence="1" key="1">
    <citation type="journal article" date="2020" name="Cell">
        <title>Large-Scale Comparative Analyses of Tick Genomes Elucidate Their Genetic Diversity and Vector Capacities.</title>
        <authorList>
            <consortium name="Tick Genome and Microbiome Consortium (TIGMIC)"/>
            <person name="Jia N."/>
            <person name="Wang J."/>
            <person name="Shi W."/>
            <person name="Du L."/>
            <person name="Sun Y."/>
            <person name="Zhan W."/>
            <person name="Jiang J.F."/>
            <person name="Wang Q."/>
            <person name="Zhang B."/>
            <person name="Ji P."/>
            <person name="Bell-Sakyi L."/>
            <person name="Cui X.M."/>
            <person name="Yuan T.T."/>
            <person name="Jiang B.G."/>
            <person name="Yang W.F."/>
            <person name="Lam T.T."/>
            <person name="Chang Q.C."/>
            <person name="Ding S.J."/>
            <person name="Wang X.J."/>
            <person name="Zhu J.G."/>
            <person name="Ruan X.D."/>
            <person name="Zhao L."/>
            <person name="Wei J.T."/>
            <person name="Ye R.Z."/>
            <person name="Que T.C."/>
            <person name="Du C.H."/>
            <person name="Zhou Y.H."/>
            <person name="Cheng J.X."/>
            <person name="Dai P.F."/>
            <person name="Guo W.B."/>
            <person name="Han X.H."/>
            <person name="Huang E.J."/>
            <person name="Li L.F."/>
            <person name="Wei W."/>
            <person name="Gao Y.C."/>
            <person name="Liu J.Z."/>
            <person name="Shao H.Z."/>
            <person name="Wang X."/>
            <person name="Wang C.C."/>
            <person name="Yang T.C."/>
            <person name="Huo Q.B."/>
            <person name="Li W."/>
            <person name="Chen H.Y."/>
            <person name="Chen S.E."/>
            <person name="Zhou L.G."/>
            <person name="Ni X.B."/>
            <person name="Tian J.H."/>
            <person name="Sheng Y."/>
            <person name="Liu T."/>
            <person name="Pan Y.S."/>
            <person name="Xia L.Y."/>
            <person name="Li J."/>
            <person name="Zhao F."/>
            <person name="Cao W.C."/>
        </authorList>
    </citation>
    <scope>NUCLEOTIDE SEQUENCE</scope>
    <source>
        <strain evidence="1">Rmic-2018</strain>
    </source>
</reference>
<name>A0A9J6EB77_RHIMP</name>
<dbReference type="VEuPathDB" id="VectorBase:LOC119175583"/>
<accession>A0A9J6EB77</accession>
<organism evidence="1 2">
    <name type="scientific">Rhipicephalus microplus</name>
    <name type="common">Cattle tick</name>
    <name type="synonym">Boophilus microplus</name>
    <dbReference type="NCBI Taxonomy" id="6941"/>
    <lineage>
        <taxon>Eukaryota</taxon>
        <taxon>Metazoa</taxon>
        <taxon>Ecdysozoa</taxon>
        <taxon>Arthropoda</taxon>
        <taxon>Chelicerata</taxon>
        <taxon>Arachnida</taxon>
        <taxon>Acari</taxon>
        <taxon>Parasitiformes</taxon>
        <taxon>Ixodida</taxon>
        <taxon>Ixodoidea</taxon>
        <taxon>Ixodidae</taxon>
        <taxon>Rhipicephalinae</taxon>
        <taxon>Rhipicephalus</taxon>
        <taxon>Boophilus</taxon>
    </lineage>
</organism>
<dbReference type="Proteomes" id="UP000821866">
    <property type="component" value="Chromosome 3"/>
</dbReference>
<dbReference type="AlphaFoldDB" id="A0A9J6EB77"/>
<proteinExistence type="predicted"/>
<evidence type="ECO:0000313" key="2">
    <source>
        <dbReference type="Proteomes" id="UP000821866"/>
    </source>
</evidence>
<evidence type="ECO:0000313" key="1">
    <source>
        <dbReference type="EMBL" id="KAH8031771.1"/>
    </source>
</evidence>
<sequence length="153" mass="17640">MEARNSLKKRWKQQPHNRKLSKIIAKLNVEIKKHSEVVCRPQCHAVCQESDGQLHKDKTWKILRHLFDEQNTKRTQQYILNRSLHKAVTEMGEEEVKKPLNTKYLPDQTPVDPLPLYTGMENAPSGQGYRIFGSAGSAPIDQLQVGVQDRPHH</sequence>
<gene>
    <name evidence="1" type="ORF">HPB51_020842</name>
</gene>
<keyword evidence="2" id="KW-1185">Reference proteome</keyword>
<reference evidence="1" key="2">
    <citation type="submission" date="2021-09" db="EMBL/GenBank/DDBJ databases">
        <authorList>
            <person name="Jia N."/>
            <person name="Wang J."/>
            <person name="Shi W."/>
            <person name="Du L."/>
            <person name="Sun Y."/>
            <person name="Zhan W."/>
            <person name="Jiang J."/>
            <person name="Wang Q."/>
            <person name="Zhang B."/>
            <person name="Ji P."/>
            <person name="Sakyi L.B."/>
            <person name="Cui X."/>
            <person name="Yuan T."/>
            <person name="Jiang B."/>
            <person name="Yang W."/>
            <person name="Lam T.T.-Y."/>
            <person name="Chang Q."/>
            <person name="Ding S."/>
            <person name="Wang X."/>
            <person name="Zhu J."/>
            <person name="Ruan X."/>
            <person name="Zhao L."/>
            <person name="Wei J."/>
            <person name="Que T."/>
            <person name="Du C."/>
            <person name="Cheng J."/>
            <person name="Dai P."/>
            <person name="Han X."/>
            <person name="Huang E."/>
            <person name="Gao Y."/>
            <person name="Liu J."/>
            <person name="Shao H."/>
            <person name="Ye R."/>
            <person name="Li L."/>
            <person name="Wei W."/>
            <person name="Wang X."/>
            <person name="Wang C."/>
            <person name="Huo Q."/>
            <person name="Li W."/>
            <person name="Guo W."/>
            <person name="Chen H."/>
            <person name="Chen S."/>
            <person name="Zhou L."/>
            <person name="Zhou L."/>
            <person name="Ni X."/>
            <person name="Tian J."/>
            <person name="Zhou Y."/>
            <person name="Sheng Y."/>
            <person name="Liu T."/>
            <person name="Pan Y."/>
            <person name="Xia L."/>
            <person name="Li J."/>
            <person name="Zhao F."/>
            <person name="Cao W."/>
        </authorList>
    </citation>
    <scope>NUCLEOTIDE SEQUENCE</scope>
    <source>
        <strain evidence="1">Rmic-2018</strain>
        <tissue evidence="1">Larvae</tissue>
    </source>
</reference>
<dbReference type="EMBL" id="JABSTU010000005">
    <property type="protein sequence ID" value="KAH8031771.1"/>
    <property type="molecule type" value="Genomic_DNA"/>
</dbReference>
<protein>
    <submittedName>
        <fullName evidence="1">Uncharacterized protein</fullName>
    </submittedName>
</protein>
<comment type="caution">
    <text evidence="1">The sequence shown here is derived from an EMBL/GenBank/DDBJ whole genome shotgun (WGS) entry which is preliminary data.</text>
</comment>